<evidence type="ECO:0000256" key="13">
    <source>
        <dbReference type="ARBA" id="ARBA00022982"/>
    </source>
</evidence>
<dbReference type="PROSITE" id="PS51007">
    <property type="entry name" value="CYTC"/>
    <property type="match status" value="2"/>
</dbReference>
<dbReference type="Gene3D" id="1.10.760.10">
    <property type="entry name" value="Cytochrome c-like domain"/>
    <property type="match status" value="2"/>
</dbReference>
<dbReference type="EMBL" id="ANHY01000003">
    <property type="protein sequence ID" value="EKV32368.1"/>
    <property type="molecule type" value="Genomic_DNA"/>
</dbReference>
<dbReference type="GO" id="GO:0005886">
    <property type="term" value="C:plasma membrane"/>
    <property type="evidence" value="ECO:0007669"/>
    <property type="project" value="UniProtKB-SubCell"/>
</dbReference>
<feature type="binding site" description="axial binding residue" evidence="20">
    <location>
        <position position="174"/>
    </location>
    <ligand>
        <name>heme c</name>
        <dbReference type="ChEBI" id="CHEBI:61717"/>
        <label>2</label>
    </ligand>
    <ligandPart>
        <name>Fe</name>
        <dbReference type="ChEBI" id="CHEBI:18248"/>
    </ligandPart>
</feature>
<dbReference type="OrthoDB" id="9811281at2"/>
<dbReference type="Pfam" id="PF00034">
    <property type="entry name" value="Cytochrom_C"/>
    <property type="match status" value="1"/>
</dbReference>
<keyword evidence="5 19" id="KW-1003">Cell membrane</keyword>
<evidence type="ECO:0000256" key="2">
    <source>
        <dbReference type="ARBA" id="ARBA00004673"/>
    </source>
</evidence>
<keyword evidence="11" id="KW-0677">Repeat</keyword>
<dbReference type="InterPro" id="IPR004678">
    <property type="entry name" value="Cyt_c_oxidase_cbb3_su3"/>
</dbReference>
<dbReference type="GO" id="GO:0016491">
    <property type="term" value="F:oxidoreductase activity"/>
    <property type="evidence" value="ECO:0007669"/>
    <property type="project" value="UniProtKB-KW"/>
</dbReference>
<dbReference type="RefSeq" id="WP_009538856.1">
    <property type="nucleotide sequence ID" value="NZ_ANHY01000003.1"/>
</dbReference>
<evidence type="ECO:0000259" key="23">
    <source>
        <dbReference type="PROSITE" id="PS51007"/>
    </source>
</evidence>
<keyword evidence="9 22" id="KW-0812">Transmembrane</keyword>
<accession>K9HQ00</accession>
<evidence type="ECO:0000256" key="5">
    <source>
        <dbReference type="ARBA" id="ARBA00022475"/>
    </source>
</evidence>
<evidence type="ECO:0000256" key="6">
    <source>
        <dbReference type="ARBA" id="ARBA00022519"/>
    </source>
</evidence>
<name>K9HQ00_9PROT</name>
<feature type="domain" description="Cytochrome c" evidence="23">
    <location>
        <begin position="109"/>
        <end position="199"/>
    </location>
</feature>
<dbReference type="PANTHER" id="PTHR33751">
    <property type="entry name" value="CBB3-TYPE CYTOCHROME C OXIDASE SUBUNIT FIXP"/>
    <property type="match status" value="1"/>
</dbReference>
<comment type="subunit">
    <text evidence="19">Component of the cbb3-type cytochrome c oxidase.</text>
</comment>
<keyword evidence="6 19" id="KW-0997">Cell inner membrane</keyword>
<dbReference type="UniPathway" id="UPA00705"/>
<dbReference type="GO" id="GO:0006119">
    <property type="term" value="P:oxidative phosphorylation"/>
    <property type="evidence" value="ECO:0007669"/>
    <property type="project" value="UniProtKB-UniPathway"/>
</dbReference>
<dbReference type="Pfam" id="PF14715">
    <property type="entry name" value="FixP_N"/>
    <property type="match status" value="1"/>
</dbReference>
<evidence type="ECO:0000313" key="25">
    <source>
        <dbReference type="Proteomes" id="UP000009881"/>
    </source>
</evidence>
<keyword evidence="17 19" id="KW-0406">Ion transport</keyword>
<evidence type="ECO:0000256" key="4">
    <source>
        <dbReference type="ARBA" id="ARBA00022448"/>
    </source>
</evidence>
<dbReference type="Proteomes" id="UP000009881">
    <property type="component" value="Unassembled WGS sequence"/>
</dbReference>
<evidence type="ECO:0000256" key="17">
    <source>
        <dbReference type="ARBA" id="ARBA00023065"/>
    </source>
</evidence>
<evidence type="ECO:0000256" key="8">
    <source>
        <dbReference type="ARBA" id="ARBA00022660"/>
    </source>
</evidence>
<comment type="similarity">
    <text evidence="3 19">Belongs to the CcoP / FixP family.</text>
</comment>
<feature type="binding site" description="covalent" evidence="21">
    <location>
        <position position="122"/>
    </location>
    <ligand>
        <name>heme c</name>
        <dbReference type="ChEBI" id="CHEBI:61717"/>
        <label>1</label>
    </ligand>
</feature>
<evidence type="ECO:0000256" key="12">
    <source>
        <dbReference type="ARBA" id="ARBA00022781"/>
    </source>
</evidence>
<evidence type="ECO:0000256" key="22">
    <source>
        <dbReference type="SAM" id="Phobius"/>
    </source>
</evidence>
<dbReference type="AlphaFoldDB" id="K9HQ00"/>
<feature type="binding site" description="covalent" evidence="21">
    <location>
        <position position="220"/>
    </location>
    <ligand>
        <name>heme c</name>
        <dbReference type="ChEBI" id="CHEBI:61717"/>
        <label>2</label>
    </ligand>
</feature>
<dbReference type="InterPro" id="IPR036909">
    <property type="entry name" value="Cyt_c-like_dom_sf"/>
</dbReference>
<dbReference type="InterPro" id="IPR038414">
    <property type="entry name" value="CcoP_N_sf"/>
</dbReference>
<protein>
    <recommendedName>
        <fullName evidence="19">Cbb3-type cytochrome c oxidase subunit</fullName>
    </recommendedName>
</protein>
<dbReference type="Pfam" id="PF13442">
    <property type="entry name" value="Cytochrome_CBB3"/>
    <property type="match status" value="1"/>
</dbReference>
<evidence type="ECO:0000256" key="18">
    <source>
        <dbReference type="ARBA" id="ARBA00023136"/>
    </source>
</evidence>
<comment type="function">
    <text evidence="19">C-type cytochrome. Part of the cbb3-type cytochrome c oxidase complex.</text>
</comment>
<feature type="binding site" description="axial binding residue" evidence="20">
    <location>
        <position position="126"/>
    </location>
    <ligand>
        <name>heme c</name>
        <dbReference type="ChEBI" id="CHEBI:61717"/>
        <label>1</label>
    </ligand>
    <ligandPart>
        <name>Fe</name>
        <dbReference type="ChEBI" id="CHEBI:18248"/>
    </ligandPart>
</feature>
<keyword evidence="12 19" id="KW-0375">Hydrogen ion transport</keyword>
<dbReference type="STRING" id="1238182.C882_2447"/>
<evidence type="ECO:0000256" key="16">
    <source>
        <dbReference type="ARBA" id="ARBA00023004"/>
    </source>
</evidence>
<keyword evidence="14 22" id="KW-1133">Transmembrane helix</keyword>
<evidence type="ECO:0000256" key="9">
    <source>
        <dbReference type="ARBA" id="ARBA00022692"/>
    </source>
</evidence>
<dbReference type="NCBIfam" id="TIGR00782">
    <property type="entry name" value="ccoP"/>
    <property type="match status" value="1"/>
</dbReference>
<dbReference type="PANTHER" id="PTHR33751:SF1">
    <property type="entry name" value="CBB3-TYPE CYTOCHROME C OXIDASE SUBUNIT FIXP"/>
    <property type="match status" value="1"/>
</dbReference>
<comment type="pathway">
    <text evidence="2 19">Energy metabolism; oxidative phosphorylation.</text>
</comment>
<keyword evidence="7 19" id="KW-0349">Heme</keyword>
<comment type="caution">
    <text evidence="24">The sequence shown here is derived from an EMBL/GenBank/DDBJ whole genome shotgun (WGS) entry which is preliminary data.</text>
</comment>
<dbReference type="Gene3D" id="6.10.280.130">
    <property type="match status" value="1"/>
</dbReference>
<comment type="subcellular location">
    <subcellularLocation>
        <location evidence="1 19">Cell inner membrane</location>
    </subcellularLocation>
</comment>
<dbReference type="GO" id="GO:0009055">
    <property type="term" value="F:electron transfer activity"/>
    <property type="evidence" value="ECO:0007669"/>
    <property type="project" value="InterPro"/>
</dbReference>
<dbReference type="SUPFAM" id="SSF46626">
    <property type="entry name" value="Cytochrome c"/>
    <property type="match status" value="2"/>
</dbReference>
<feature type="binding site" description="covalent" evidence="21">
    <location>
        <position position="217"/>
    </location>
    <ligand>
        <name>heme c</name>
        <dbReference type="ChEBI" id="CHEBI:61717"/>
        <label>2</label>
    </ligand>
</feature>
<keyword evidence="10 19" id="KW-0479">Metal-binding</keyword>
<evidence type="ECO:0000256" key="3">
    <source>
        <dbReference type="ARBA" id="ARBA00006113"/>
    </source>
</evidence>
<evidence type="ECO:0000256" key="11">
    <source>
        <dbReference type="ARBA" id="ARBA00022737"/>
    </source>
</evidence>
<dbReference type="PIRSF" id="PIRSF000006">
    <property type="entry name" value="Cbb3-Cox_fixP"/>
    <property type="match status" value="1"/>
</dbReference>
<evidence type="ECO:0000256" key="14">
    <source>
        <dbReference type="ARBA" id="ARBA00022989"/>
    </source>
</evidence>
<feature type="binding site" description="covalent" evidence="21">
    <location>
        <position position="125"/>
    </location>
    <ligand>
        <name>heme c</name>
        <dbReference type="ChEBI" id="CHEBI:61717"/>
        <label>1</label>
    </ligand>
</feature>
<keyword evidence="4 19" id="KW-0813">Transport</keyword>
<keyword evidence="18 19" id="KW-0472">Membrane</keyword>
<feature type="binding site" description="axial binding residue" evidence="20">
    <location>
        <position position="262"/>
    </location>
    <ligand>
        <name>heme c</name>
        <dbReference type="ChEBI" id="CHEBI:61717"/>
        <label>1</label>
    </ligand>
    <ligandPart>
        <name>Fe</name>
        <dbReference type="ChEBI" id="CHEBI:18248"/>
    </ligandPart>
</feature>
<evidence type="ECO:0000256" key="19">
    <source>
        <dbReference type="PIRNR" id="PIRNR000006"/>
    </source>
</evidence>
<dbReference type="InterPro" id="IPR008168">
    <property type="entry name" value="Cyt_C_IC"/>
</dbReference>
<dbReference type="GO" id="GO:0005506">
    <property type="term" value="F:iron ion binding"/>
    <property type="evidence" value="ECO:0007669"/>
    <property type="project" value="InterPro"/>
</dbReference>
<dbReference type="InterPro" id="IPR009056">
    <property type="entry name" value="Cyt_c-like_dom"/>
</dbReference>
<dbReference type="GO" id="GO:1902600">
    <property type="term" value="P:proton transmembrane transport"/>
    <property type="evidence" value="ECO:0007669"/>
    <property type="project" value="UniProtKB-KW"/>
</dbReference>
<feature type="transmembrane region" description="Helical" evidence="22">
    <location>
        <begin position="33"/>
        <end position="55"/>
    </location>
</feature>
<feature type="binding site" description="axial binding residue" evidence="20">
    <location>
        <position position="221"/>
    </location>
    <ligand>
        <name>heme c</name>
        <dbReference type="ChEBI" id="CHEBI:61717"/>
        <label>2</label>
    </ligand>
    <ligandPart>
        <name>Fe</name>
        <dbReference type="ChEBI" id="CHEBI:18248"/>
    </ligandPart>
</feature>
<gene>
    <name evidence="24" type="ORF">C882_2447</name>
</gene>
<evidence type="ECO:0000256" key="21">
    <source>
        <dbReference type="PIRSR" id="PIRSR000006-2"/>
    </source>
</evidence>
<sequence>MAGTPEKDAITGQHTTGHEWDGIRELNTPLPKWWVYVFWATVIFSIGYVFAYPAIPLTNSATGGLLGYSSRAELETDLVAARAEHADKLEAIKTSSLDEIVADTNLRNYAMAGGQVVFKENCAPCHQSGGAGQFGYPTLADDEWIWGGTLDEIYTTLQHGIRWDQDADTRLSEMPAFGAMEILSDSEIDAVTDYVVSLASGNPEQGTEGATLYEEQCAACHGFEGEGQQVLGAPPLNNQLWLYSGDRDAVEAQIYEPKHGVMPAWGGRLDEEEIKQVTVYVHSLGGGQ</sequence>
<keyword evidence="16 19" id="KW-0408">Iron</keyword>
<organism evidence="24 25">
    <name type="scientific">Caenispirillum salinarum AK4</name>
    <dbReference type="NCBI Taxonomy" id="1238182"/>
    <lineage>
        <taxon>Bacteria</taxon>
        <taxon>Pseudomonadati</taxon>
        <taxon>Pseudomonadota</taxon>
        <taxon>Alphaproteobacteria</taxon>
        <taxon>Rhodospirillales</taxon>
        <taxon>Novispirillaceae</taxon>
        <taxon>Caenispirillum</taxon>
    </lineage>
</organism>
<dbReference type="GO" id="GO:0020037">
    <property type="term" value="F:heme binding"/>
    <property type="evidence" value="ECO:0007669"/>
    <property type="project" value="InterPro"/>
</dbReference>
<dbReference type="PRINTS" id="PR00605">
    <property type="entry name" value="CYTCHROMECIC"/>
</dbReference>
<proteinExistence type="inferred from homology"/>
<keyword evidence="8 19" id="KW-0679">Respiratory chain</keyword>
<reference evidence="24 25" key="1">
    <citation type="journal article" date="2013" name="Genome Announc.">
        <title>Draft Genome Sequence of an Alphaproteobacterium, Caenispirillum salinarum AK4(T), Isolated from a Solar Saltern.</title>
        <authorList>
            <person name="Khatri I."/>
            <person name="Singh A."/>
            <person name="Korpole S."/>
            <person name="Pinnaka A.K."/>
            <person name="Subramanian S."/>
        </authorList>
    </citation>
    <scope>NUCLEOTIDE SEQUENCE [LARGE SCALE GENOMIC DNA]</scope>
    <source>
        <strain evidence="24 25">AK4</strain>
    </source>
</reference>
<dbReference type="InterPro" id="IPR050597">
    <property type="entry name" value="Cytochrome_c_Oxidase_Subunit"/>
</dbReference>
<dbReference type="PATRIC" id="fig|1238182.3.peg.407"/>
<keyword evidence="15 19" id="KW-0560">Oxidoreductase</keyword>
<evidence type="ECO:0000256" key="10">
    <source>
        <dbReference type="ARBA" id="ARBA00022723"/>
    </source>
</evidence>
<feature type="domain" description="Cytochrome c" evidence="23">
    <location>
        <begin position="204"/>
        <end position="285"/>
    </location>
</feature>
<evidence type="ECO:0000256" key="15">
    <source>
        <dbReference type="ARBA" id="ARBA00023002"/>
    </source>
</evidence>
<evidence type="ECO:0000313" key="24">
    <source>
        <dbReference type="EMBL" id="EKV32368.1"/>
    </source>
</evidence>
<dbReference type="InterPro" id="IPR032858">
    <property type="entry name" value="CcoP_N"/>
</dbReference>
<evidence type="ECO:0000256" key="7">
    <source>
        <dbReference type="ARBA" id="ARBA00022617"/>
    </source>
</evidence>
<keyword evidence="25" id="KW-1185">Reference proteome</keyword>
<keyword evidence="13 19" id="KW-0249">Electron transport</keyword>
<evidence type="ECO:0000256" key="1">
    <source>
        <dbReference type="ARBA" id="ARBA00004533"/>
    </source>
</evidence>
<dbReference type="eggNOG" id="COG2010">
    <property type="taxonomic scope" value="Bacteria"/>
</dbReference>
<comment type="cofactor">
    <cofactor evidence="19 21">
        <name>heme c</name>
        <dbReference type="ChEBI" id="CHEBI:61717"/>
    </cofactor>
    <text evidence="19 21">Binds 2 heme C groups per subunit.</text>
</comment>
<evidence type="ECO:0000256" key="20">
    <source>
        <dbReference type="PIRSR" id="PIRSR000006-1"/>
    </source>
</evidence>